<protein>
    <recommendedName>
        <fullName evidence="1">N-acetyltransferase domain-containing protein</fullName>
    </recommendedName>
</protein>
<evidence type="ECO:0000313" key="2">
    <source>
        <dbReference type="EMBL" id="KZT55120.1"/>
    </source>
</evidence>
<dbReference type="InParanoid" id="A0A165ELR6"/>
<dbReference type="InterPro" id="IPR016181">
    <property type="entry name" value="Acyl_CoA_acyltransferase"/>
</dbReference>
<dbReference type="OrthoDB" id="61113at2759"/>
<dbReference type="AlphaFoldDB" id="A0A165ELR6"/>
<evidence type="ECO:0000313" key="3">
    <source>
        <dbReference type="Proteomes" id="UP000076842"/>
    </source>
</evidence>
<dbReference type="InterPro" id="IPR000182">
    <property type="entry name" value="GNAT_dom"/>
</dbReference>
<sequence>MRPSPLKGVCIHVRRLVAPSDEEFSGVLRVMRIAFAKDPILQLVLAGDLTAARVDGLHACYIRSGLIEGNGEVWVAEAERSDTPGKREIVGQAMWLAPGGQFIADERGQEAVGWAAYAPVMGDKQERWFLDYYLTRFAEMWARCLPSPGEQWSSTYRLSKLSVLPEHQDLGVASLLVRPVLERGLRAGIRILGQATNERSLRVYERVGARVLDTADFWPLLPGGGQPAEDGPGAVRIWAVELNPGELERHAHWTRAPTNGSAVAKPRELVNVVSLD</sequence>
<accession>A0A165ELR6</accession>
<dbReference type="PANTHER" id="PTHR42791">
    <property type="entry name" value="GNAT FAMILY ACETYLTRANSFERASE"/>
    <property type="match status" value="1"/>
</dbReference>
<evidence type="ECO:0000259" key="1">
    <source>
        <dbReference type="PROSITE" id="PS51186"/>
    </source>
</evidence>
<dbReference type="PANTHER" id="PTHR42791:SF1">
    <property type="entry name" value="N-ACETYLTRANSFERASE DOMAIN-CONTAINING PROTEIN"/>
    <property type="match status" value="1"/>
</dbReference>
<dbReference type="Proteomes" id="UP000076842">
    <property type="component" value="Unassembled WGS sequence"/>
</dbReference>
<reference evidence="2 3" key="1">
    <citation type="journal article" date="2016" name="Mol. Biol. Evol.">
        <title>Comparative Genomics of Early-Diverging Mushroom-Forming Fungi Provides Insights into the Origins of Lignocellulose Decay Capabilities.</title>
        <authorList>
            <person name="Nagy L.G."/>
            <person name="Riley R."/>
            <person name="Tritt A."/>
            <person name="Adam C."/>
            <person name="Daum C."/>
            <person name="Floudas D."/>
            <person name="Sun H."/>
            <person name="Yadav J.S."/>
            <person name="Pangilinan J."/>
            <person name="Larsson K.H."/>
            <person name="Matsuura K."/>
            <person name="Barry K."/>
            <person name="Labutti K."/>
            <person name="Kuo R."/>
            <person name="Ohm R.A."/>
            <person name="Bhattacharya S.S."/>
            <person name="Shirouzu T."/>
            <person name="Yoshinaga Y."/>
            <person name="Martin F.M."/>
            <person name="Grigoriev I.V."/>
            <person name="Hibbett D.S."/>
        </authorList>
    </citation>
    <scope>NUCLEOTIDE SEQUENCE [LARGE SCALE GENOMIC DNA]</scope>
    <source>
        <strain evidence="2 3">HHB12733</strain>
    </source>
</reference>
<dbReference type="InterPro" id="IPR052523">
    <property type="entry name" value="Trichothecene_AcTrans"/>
</dbReference>
<gene>
    <name evidence="2" type="ORF">CALCODRAFT_499074</name>
</gene>
<dbReference type="PROSITE" id="PS51186">
    <property type="entry name" value="GNAT"/>
    <property type="match status" value="1"/>
</dbReference>
<organism evidence="2 3">
    <name type="scientific">Calocera cornea HHB12733</name>
    <dbReference type="NCBI Taxonomy" id="1353952"/>
    <lineage>
        <taxon>Eukaryota</taxon>
        <taxon>Fungi</taxon>
        <taxon>Dikarya</taxon>
        <taxon>Basidiomycota</taxon>
        <taxon>Agaricomycotina</taxon>
        <taxon>Dacrymycetes</taxon>
        <taxon>Dacrymycetales</taxon>
        <taxon>Dacrymycetaceae</taxon>
        <taxon>Calocera</taxon>
    </lineage>
</organism>
<proteinExistence type="predicted"/>
<dbReference type="Gene3D" id="3.40.630.30">
    <property type="match status" value="1"/>
</dbReference>
<keyword evidence="3" id="KW-1185">Reference proteome</keyword>
<dbReference type="STRING" id="1353952.A0A165ELR6"/>
<dbReference type="SUPFAM" id="SSF55729">
    <property type="entry name" value="Acyl-CoA N-acyltransferases (Nat)"/>
    <property type="match status" value="1"/>
</dbReference>
<dbReference type="EMBL" id="KV424001">
    <property type="protein sequence ID" value="KZT55120.1"/>
    <property type="molecule type" value="Genomic_DNA"/>
</dbReference>
<name>A0A165ELR6_9BASI</name>
<dbReference type="Pfam" id="PF00583">
    <property type="entry name" value="Acetyltransf_1"/>
    <property type="match status" value="1"/>
</dbReference>
<feature type="domain" description="N-acetyltransferase" evidence="1">
    <location>
        <begin position="61"/>
        <end position="224"/>
    </location>
</feature>
<dbReference type="GO" id="GO:0016747">
    <property type="term" value="F:acyltransferase activity, transferring groups other than amino-acyl groups"/>
    <property type="evidence" value="ECO:0007669"/>
    <property type="project" value="InterPro"/>
</dbReference>